<sequence>MGVLASTMRSAGIAGLDDLESKALPPRRITGTAEDASYLCIPTDLRAPELMHPHR</sequence>
<keyword evidence="2" id="KW-1185">Reference proteome</keyword>
<gene>
    <name evidence="1" type="ORF">GCM10025865_24580</name>
</gene>
<proteinExistence type="predicted"/>
<evidence type="ECO:0000313" key="2">
    <source>
        <dbReference type="Proteomes" id="UP001321475"/>
    </source>
</evidence>
<reference evidence="2" key="1">
    <citation type="journal article" date="2019" name="Int. J. Syst. Evol. Microbiol.">
        <title>The Global Catalogue of Microorganisms (GCM) 10K type strain sequencing project: providing services to taxonomists for standard genome sequencing and annotation.</title>
        <authorList>
            <consortium name="The Broad Institute Genomics Platform"/>
            <consortium name="The Broad Institute Genome Sequencing Center for Infectious Disease"/>
            <person name="Wu L."/>
            <person name="Ma J."/>
        </authorList>
    </citation>
    <scope>NUCLEOTIDE SEQUENCE [LARGE SCALE GENOMIC DNA]</scope>
    <source>
        <strain evidence="2">NBRC 108565</strain>
    </source>
</reference>
<dbReference type="Proteomes" id="UP001321475">
    <property type="component" value="Chromosome"/>
</dbReference>
<accession>A0ABM8G4W8</accession>
<dbReference type="EMBL" id="AP027729">
    <property type="protein sequence ID" value="BDZ43159.1"/>
    <property type="molecule type" value="Genomic_DNA"/>
</dbReference>
<organism evidence="1 2">
    <name type="scientific">Paraoerskovia sediminicola</name>
    <dbReference type="NCBI Taxonomy" id="1138587"/>
    <lineage>
        <taxon>Bacteria</taxon>
        <taxon>Bacillati</taxon>
        <taxon>Actinomycetota</taxon>
        <taxon>Actinomycetes</taxon>
        <taxon>Micrococcales</taxon>
        <taxon>Cellulomonadaceae</taxon>
        <taxon>Paraoerskovia</taxon>
    </lineage>
</organism>
<evidence type="ECO:0000313" key="1">
    <source>
        <dbReference type="EMBL" id="BDZ43159.1"/>
    </source>
</evidence>
<dbReference type="RefSeq" id="WP_286217468.1">
    <property type="nucleotide sequence ID" value="NZ_AP027729.1"/>
</dbReference>
<name>A0ABM8G4W8_9CELL</name>
<protein>
    <submittedName>
        <fullName evidence="1">Uncharacterized protein</fullName>
    </submittedName>
</protein>